<evidence type="ECO:0000256" key="2">
    <source>
        <dbReference type="ARBA" id="ARBA00022771"/>
    </source>
</evidence>
<keyword evidence="1" id="KW-0479">Metal-binding</keyword>
<keyword evidence="2 4" id="KW-0863">Zinc-finger</keyword>
<feature type="compositionally biased region" description="Basic and acidic residues" evidence="5">
    <location>
        <begin position="457"/>
        <end position="468"/>
    </location>
</feature>
<feature type="region of interest" description="Disordered" evidence="5">
    <location>
        <begin position="490"/>
        <end position="631"/>
    </location>
</feature>
<dbReference type="GO" id="GO:0005654">
    <property type="term" value="C:nucleoplasm"/>
    <property type="evidence" value="ECO:0007669"/>
    <property type="project" value="TreeGrafter"/>
</dbReference>
<feature type="compositionally biased region" description="Polar residues" evidence="5">
    <location>
        <begin position="581"/>
        <end position="590"/>
    </location>
</feature>
<dbReference type="PANTHER" id="PTHR25462:SF305">
    <property type="entry name" value="RING-TYPE DOMAIN-CONTAINING PROTEIN"/>
    <property type="match status" value="1"/>
</dbReference>
<feature type="compositionally biased region" description="Basic and acidic residues" evidence="5">
    <location>
        <begin position="490"/>
        <end position="504"/>
    </location>
</feature>
<evidence type="ECO:0000313" key="8">
    <source>
        <dbReference type="Proteomes" id="UP001176961"/>
    </source>
</evidence>
<evidence type="ECO:0000256" key="3">
    <source>
        <dbReference type="ARBA" id="ARBA00022833"/>
    </source>
</evidence>
<dbReference type="PROSITE" id="PS50089">
    <property type="entry name" value="ZF_RING_2"/>
    <property type="match status" value="1"/>
</dbReference>
<feature type="domain" description="RING-type" evidence="6">
    <location>
        <begin position="41"/>
        <end position="67"/>
    </location>
</feature>
<reference evidence="7" key="1">
    <citation type="submission" date="2023-07" db="EMBL/GenBank/DDBJ databases">
        <authorList>
            <consortium name="CYATHOMIX"/>
        </authorList>
    </citation>
    <scope>NUCLEOTIDE SEQUENCE</scope>
    <source>
        <strain evidence="7">N/A</strain>
    </source>
</reference>
<dbReference type="Gene3D" id="3.30.40.10">
    <property type="entry name" value="Zinc/RING finger domain, C3HC4 (zinc finger)"/>
    <property type="match status" value="1"/>
</dbReference>
<dbReference type="InterPro" id="IPR047153">
    <property type="entry name" value="TRIM45/56/19-like"/>
</dbReference>
<dbReference type="Pfam" id="PF15227">
    <property type="entry name" value="zf-C3HC4_4"/>
    <property type="match status" value="1"/>
</dbReference>
<evidence type="ECO:0000256" key="5">
    <source>
        <dbReference type="SAM" id="MobiDB-lite"/>
    </source>
</evidence>
<dbReference type="PROSITE" id="PS00518">
    <property type="entry name" value="ZF_RING_1"/>
    <property type="match status" value="1"/>
</dbReference>
<proteinExistence type="predicted"/>
<feature type="region of interest" description="Disordered" evidence="5">
    <location>
        <begin position="393"/>
        <end position="468"/>
    </location>
</feature>
<dbReference type="PANTHER" id="PTHR25462">
    <property type="entry name" value="BONUS, ISOFORM C-RELATED"/>
    <property type="match status" value="1"/>
</dbReference>
<dbReference type="GO" id="GO:0008270">
    <property type="term" value="F:zinc ion binding"/>
    <property type="evidence" value="ECO:0007669"/>
    <property type="project" value="UniProtKB-KW"/>
</dbReference>
<comment type="caution">
    <text evidence="7">The sequence shown here is derived from an EMBL/GenBank/DDBJ whole genome shotgun (WGS) entry which is preliminary data.</text>
</comment>
<dbReference type="InterPro" id="IPR013083">
    <property type="entry name" value="Znf_RING/FYVE/PHD"/>
</dbReference>
<dbReference type="InterPro" id="IPR001841">
    <property type="entry name" value="Znf_RING"/>
</dbReference>
<feature type="compositionally biased region" description="Polar residues" evidence="5">
    <location>
        <begin position="514"/>
        <end position="524"/>
    </location>
</feature>
<feature type="compositionally biased region" description="Polar residues" evidence="5">
    <location>
        <begin position="605"/>
        <end position="620"/>
    </location>
</feature>
<dbReference type="CDD" id="cd16449">
    <property type="entry name" value="RING-HC"/>
    <property type="match status" value="1"/>
</dbReference>
<evidence type="ECO:0000313" key="7">
    <source>
        <dbReference type="EMBL" id="CAJ0590990.1"/>
    </source>
</evidence>
<organism evidence="7 8">
    <name type="scientific">Cylicocyclus nassatus</name>
    <name type="common">Nematode worm</name>
    <dbReference type="NCBI Taxonomy" id="53992"/>
    <lineage>
        <taxon>Eukaryota</taxon>
        <taxon>Metazoa</taxon>
        <taxon>Ecdysozoa</taxon>
        <taxon>Nematoda</taxon>
        <taxon>Chromadorea</taxon>
        <taxon>Rhabditida</taxon>
        <taxon>Rhabditina</taxon>
        <taxon>Rhabditomorpha</taxon>
        <taxon>Strongyloidea</taxon>
        <taxon>Strongylidae</taxon>
        <taxon>Cylicocyclus</taxon>
    </lineage>
</organism>
<evidence type="ECO:0000259" key="6">
    <source>
        <dbReference type="PROSITE" id="PS50089"/>
    </source>
</evidence>
<dbReference type="SUPFAM" id="SSF57850">
    <property type="entry name" value="RING/U-box"/>
    <property type="match status" value="1"/>
</dbReference>
<keyword evidence="3" id="KW-0862">Zinc</keyword>
<feature type="compositionally biased region" description="Basic and acidic residues" evidence="5">
    <location>
        <begin position="420"/>
        <end position="436"/>
    </location>
</feature>
<dbReference type="EMBL" id="CATQJL010000001">
    <property type="protein sequence ID" value="CAJ0590990.1"/>
    <property type="molecule type" value="Genomic_DNA"/>
</dbReference>
<evidence type="ECO:0000256" key="1">
    <source>
        <dbReference type="ARBA" id="ARBA00022723"/>
    </source>
</evidence>
<dbReference type="GO" id="GO:0061630">
    <property type="term" value="F:ubiquitin protein ligase activity"/>
    <property type="evidence" value="ECO:0007669"/>
    <property type="project" value="TreeGrafter"/>
</dbReference>
<keyword evidence="8" id="KW-1185">Reference proteome</keyword>
<feature type="compositionally biased region" description="Basic and acidic residues" evidence="5">
    <location>
        <begin position="565"/>
        <end position="580"/>
    </location>
</feature>
<dbReference type="Proteomes" id="UP001176961">
    <property type="component" value="Unassembled WGS sequence"/>
</dbReference>
<dbReference type="SMART" id="SM00184">
    <property type="entry name" value="RING"/>
    <property type="match status" value="1"/>
</dbReference>
<evidence type="ECO:0000256" key="4">
    <source>
        <dbReference type="PROSITE-ProRule" id="PRU00175"/>
    </source>
</evidence>
<protein>
    <recommendedName>
        <fullName evidence="6">RING-type domain-containing protein</fullName>
    </recommendedName>
</protein>
<gene>
    <name evidence="7" type="ORF">CYNAS_LOCUS2973</name>
</gene>
<accession>A0AA36DPS2</accession>
<dbReference type="AlphaFoldDB" id="A0AA36DPS2"/>
<feature type="compositionally biased region" description="Basic and acidic residues" evidence="5">
    <location>
        <begin position="530"/>
        <end position="539"/>
    </location>
</feature>
<dbReference type="InterPro" id="IPR017907">
    <property type="entry name" value="Znf_RING_CS"/>
</dbReference>
<sequence length="690" mass="77485">MNPFMTIAPQFSYCFSYLMSASSTRTPGTSGRSELLDLTECPICCVRFERPLQLNCGHSFCTTCVDRLIAEARDNRNDNFLEGLRRFAFPMNRQDPNFHLLNRFEDDLWPHLPPRPPPPPPPPLMYPGLGGVPRPMRNYRNHEDMGDMPFNRGPPPYNDVTIKCPECRQTTKVPPEGLPVNYRLQELVAHVAEAPEMNTVSRNDAAGNGFPKCLVCDEVMAKGVYLTCRSCATENETARQLCSMCCLRNHNGHDIEEKRFLTLQDVVVGRDSVSEATGRGYQAVDQALQALDGCTASTKGSFQESTRNVLRAFELIAGDMQIETLTSHDELERRVQMAQEICTKLEQLPDVLKGVLDKFRAEFDAAMNHFVNSTMVYEGTALNPFAAEVLSRDQRGSSGGDTSACEAAPVLTPNSSGLTEDVRDVPRTLSMLERRTRQLRAMQQQCSALRRRRLHERSRDAHGTRNSFRNDRERLERLREELRSDLYETDRDLEARDRSGRAERSVQPPLPTGAQATSSSTSLAVPSRSNRQEERRRSNSIEIISPSPPAVADLEQRAGRLIITPERRHPKREEQDEEHNSNSTVVSTRITGKHRRGLDLLKAGDSSSSNTDDTEPTTSKGCVASRTRPSKRKIGVTIIRFPTHSSEPGPSYISETHEEPMVGDTVENQAEEAEDSNEAQNIKVFTENMY</sequence>
<name>A0AA36DPS2_CYLNA</name>